<name>A0ABS7CLP8_9BACL</name>
<keyword evidence="2" id="KW-0663">Pyridoxal phosphate</keyword>
<comment type="caution">
    <text evidence="5">The sequence shown here is derived from an EMBL/GenBank/DDBJ whole genome shotgun (WGS) entry which is preliminary data.</text>
</comment>
<dbReference type="Proteomes" id="UP001519887">
    <property type="component" value="Unassembled WGS sequence"/>
</dbReference>
<dbReference type="InterPro" id="IPR011079">
    <property type="entry name" value="Ala_racemase_C"/>
</dbReference>
<comment type="cofactor">
    <cofactor evidence="1">
        <name>pyridoxal 5'-phosphate</name>
        <dbReference type="ChEBI" id="CHEBI:597326"/>
    </cofactor>
</comment>
<dbReference type="InterPro" id="IPR009006">
    <property type="entry name" value="Ala_racemase/Decarboxylase_C"/>
</dbReference>
<evidence type="ECO:0000256" key="3">
    <source>
        <dbReference type="ARBA" id="ARBA00023235"/>
    </source>
</evidence>
<keyword evidence="6" id="KW-1185">Reference proteome</keyword>
<evidence type="ECO:0000259" key="4">
    <source>
        <dbReference type="Pfam" id="PF00842"/>
    </source>
</evidence>
<keyword evidence="3" id="KW-0413">Isomerase</keyword>
<dbReference type="Gene3D" id="2.40.37.10">
    <property type="entry name" value="Lyase, Ornithine Decarboxylase, Chain A, domain 1"/>
    <property type="match status" value="1"/>
</dbReference>
<evidence type="ECO:0000256" key="2">
    <source>
        <dbReference type="ARBA" id="ARBA00022898"/>
    </source>
</evidence>
<dbReference type="SUPFAM" id="SSF50621">
    <property type="entry name" value="Alanine racemase C-terminal domain-like"/>
    <property type="match status" value="1"/>
</dbReference>
<gene>
    <name evidence="5" type="ORF">K0U00_48275</name>
</gene>
<proteinExistence type="predicted"/>
<evidence type="ECO:0000313" key="5">
    <source>
        <dbReference type="EMBL" id="MBW7461875.1"/>
    </source>
</evidence>
<protein>
    <submittedName>
        <fullName evidence="5">Alanine racemase</fullName>
    </submittedName>
</protein>
<accession>A0ABS7CLP8</accession>
<evidence type="ECO:0000256" key="1">
    <source>
        <dbReference type="ARBA" id="ARBA00001933"/>
    </source>
</evidence>
<feature type="non-terminal residue" evidence="5">
    <location>
        <position position="1"/>
    </location>
</feature>
<dbReference type="EMBL" id="JAHZIK010003361">
    <property type="protein sequence ID" value="MBW7461875.1"/>
    <property type="molecule type" value="Genomic_DNA"/>
</dbReference>
<feature type="domain" description="Alanine racemase C-terminal" evidence="4">
    <location>
        <begin position="2"/>
        <end position="46"/>
    </location>
</feature>
<reference evidence="5 6" key="1">
    <citation type="submission" date="2021-07" db="EMBL/GenBank/DDBJ databases">
        <title>Paenibacillus radiodurans sp. nov., isolated from the southeastern edge of Tengger Desert.</title>
        <authorList>
            <person name="Zhang G."/>
        </authorList>
    </citation>
    <scope>NUCLEOTIDE SEQUENCE [LARGE SCALE GENOMIC DNA]</scope>
    <source>
        <strain evidence="5 6">CCM 7311</strain>
    </source>
</reference>
<organism evidence="5 6">
    <name type="scientific">Paenibacillus sepulcri</name>
    <dbReference type="NCBI Taxonomy" id="359917"/>
    <lineage>
        <taxon>Bacteria</taxon>
        <taxon>Bacillati</taxon>
        <taxon>Bacillota</taxon>
        <taxon>Bacilli</taxon>
        <taxon>Bacillales</taxon>
        <taxon>Paenibacillaceae</taxon>
        <taxon>Paenibacillus</taxon>
    </lineage>
</organism>
<evidence type="ECO:0000313" key="6">
    <source>
        <dbReference type="Proteomes" id="UP001519887"/>
    </source>
</evidence>
<sequence length="48" mass="5096">YAVGTKVTLIGENGRERITCEELAANLGGAGQEISAALTTRVTRIYID</sequence>
<dbReference type="Pfam" id="PF00842">
    <property type="entry name" value="Ala_racemase_C"/>
    <property type="match status" value="1"/>
</dbReference>